<dbReference type="GeneID" id="31366492"/>
<evidence type="ECO:0008006" key="3">
    <source>
        <dbReference type="Google" id="ProtNLM"/>
    </source>
</evidence>
<reference evidence="1 2" key="1">
    <citation type="journal article" date="2011" name="Genome Res.">
        <title>Phylogeny-wide analysis of social amoeba genomes highlights ancient origins for complex intercellular communication.</title>
        <authorList>
            <person name="Heidel A.J."/>
            <person name="Lawal H.M."/>
            <person name="Felder M."/>
            <person name="Schilde C."/>
            <person name="Helps N.R."/>
            <person name="Tunggal B."/>
            <person name="Rivero F."/>
            <person name="John U."/>
            <person name="Schleicher M."/>
            <person name="Eichinger L."/>
            <person name="Platzer M."/>
            <person name="Noegel A.A."/>
            <person name="Schaap P."/>
            <person name="Gloeckner G."/>
        </authorList>
    </citation>
    <scope>NUCLEOTIDE SEQUENCE [LARGE SCALE GENOMIC DNA]</scope>
    <source>
        <strain evidence="2">ATCC 26659 / Pp 5 / PN500</strain>
    </source>
</reference>
<dbReference type="InParanoid" id="D3BSQ4"/>
<dbReference type="EMBL" id="ADBJ01000054">
    <property type="protein sequence ID" value="EFA75519.1"/>
    <property type="molecule type" value="Genomic_DNA"/>
</dbReference>
<accession>D3BSQ4</accession>
<dbReference type="InterPro" id="IPR011990">
    <property type="entry name" value="TPR-like_helical_dom_sf"/>
</dbReference>
<dbReference type="STRING" id="670386.D3BSQ4"/>
<dbReference type="AlphaFoldDB" id="D3BSQ4"/>
<keyword evidence="2" id="KW-1185">Reference proteome</keyword>
<organism evidence="1 2">
    <name type="scientific">Heterostelium pallidum (strain ATCC 26659 / Pp 5 / PN500)</name>
    <name type="common">Cellular slime mold</name>
    <name type="synonym">Polysphondylium pallidum</name>
    <dbReference type="NCBI Taxonomy" id="670386"/>
    <lineage>
        <taxon>Eukaryota</taxon>
        <taxon>Amoebozoa</taxon>
        <taxon>Evosea</taxon>
        <taxon>Eumycetozoa</taxon>
        <taxon>Dictyostelia</taxon>
        <taxon>Acytosteliales</taxon>
        <taxon>Acytosteliaceae</taxon>
        <taxon>Heterostelium</taxon>
    </lineage>
</organism>
<comment type="caution">
    <text evidence="1">The sequence shown here is derived from an EMBL/GenBank/DDBJ whole genome shotgun (WGS) entry which is preliminary data.</text>
</comment>
<dbReference type="SUPFAM" id="SSF48452">
    <property type="entry name" value="TPR-like"/>
    <property type="match status" value="1"/>
</dbReference>
<dbReference type="InterPro" id="IPR010323">
    <property type="entry name" value="DUF924"/>
</dbReference>
<dbReference type="Pfam" id="PF06041">
    <property type="entry name" value="DUF924"/>
    <property type="match status" value="1"/>
</dbReference>
<dbReference type="Proteomes" id="UP000001396">
    <property type="component" value="Unassembled WGS sequence"/>
</dbReference>
<proteinExistence type="predicted"/>
<dbReference type="Gene3D" id="1.25.40.10">
    <property type="entry name" value="Tetratricopeptide repeat domain"/>
    <property type="match status" value="1"/>
</dbReference>
<evidence type="ECO:0000313" key="1">
    <source>
        <dbReference type="EMBL" id="EFA75519.1"/>
    </source>
</evidence>
<dbReference type="OMA" id="YMPYMHS"/>
<evidence type="ECO:0000313" key="2">
    <source>
        <dbReference type="Proteomes" id="UP000001396"/>
    </source>
</evidence>
<gene>
    <name evidence="1" type="ORF">PPL_11023</name>
</gene>
<name>D3BSQ4_HETP5</name>
<dbReference type="Gene3D" id="1.20.58.320">
    <property type="entry name" value="TPR-like"/>
    <property type="match status" value="1"/>
</dbReference>
<dbReference type="RefSeq" id="XP_020427653.1">
    <property type="nucleotide sequence ID" value="XM_020581783.1"/>
</dbReference>
<protein>
    <recommendedName>
        <fullName evidence="3">DUF924 domain-containing protein</fullName>
    </recommendedName>
</protein>
<sequence length="245" mass="28173">MTGYTFSTLLNEDDKQRINDIYSFWFGTTDEDLLRVANYNLNFKLWFVTSEAGDLDIKNRFQATLEEAGQPDSPLLARWRSDHRGKMALILLCDQFSRNMFRGTGQMFQYDPISCGIVLDMLSENSDKSYSFPERMFFYVVLEHSEQLDIVERSVEKTKELAEDAKEVSPIYGGVVKYAQDHYAIVKQFNRYPHRNALLGRESTAEETEYLSNSTNEFEKSVQKKVTTTTTITTSSTTTTTEPSS</sequence>